<dbReference type="EMBL" id="CAAE01020796">
    <property type="protein sequence ID" value="CAG14159.1"/>
    <property type="molecule type" value="Genomic_DNA"/>
</dbReference>
<dbReference type="AlphaFoldDB" id="Q4RBS4"/>
<proteinExistence type="predicted"/>
<feature type="non-terminal residue" evidence="1">
    <location>
        <position position="1"/>
    </location>
</feature>
<evidence type="ECO:0000313" key="1">
    <source>
        <dbReference type="EMBL" id="CAG14159.1"/>
    </source>
</evidence>
<sequence>VQLQIEDLTRKLRTGDLGIPVNPEDR</sequence>
<reference evidence="1" key="2">
    <citation type="submission" date="2004-02" db="EMBL/GenBank/DDBJ databases">
        <authorList>
            <consortium name="Genoscope"/>
            <consortium name="Whitehead Institute Centre for Genome Research"/>
        </authorList>
    </citation>
    <scope>NUCLEOTIDE SEQUENCE</scope>
</reference>
<reference evidence="1" key="1">
    <citation type="journal article" date="2004" name="Nature">
        <title>Genome duplication in the teleost fish Tetraodon nigroviridis reveals the early vertebrate proto-karyotype.</title>
        <authorList>
            <person name="Jaillon O."/>
            <person name="Aury J.-M."/>
            <person name="Brunet F."/>
            <person name="Petit J.-L."/>
            <person name="Stange-Thomann N."/>
            <person name="Mauceli E."/>
            <person name="Bouneau L."/>
            <person name="Fischer C."/>
            <person name="Ozouf-Costaz C."/>
            <person name="Bernot A."/>
            <person name="Nicaud S."/>
            <person name="Jaffe D."/>
            <person name="Fisher S."/>
            <person name="Lutfalla G."/>
            <person name="Dossat C."/>
            <person name="Segurens B."/>
            <person name="Dasilva C."/>
            <person name="Salanoubat M."/>
            <person name="Levy M."/>
            <person name="Boudet N."/>
            <person name="Castellano S."/>
            <person name="Anthouard V."/>
            <person name="Jubin C."/>
            <person name="Castelli V."/>
            <person name="Katinka M."/>
            <person name="Vacherie B."/>
            <person name="Biemont C."/>
            <person name="Skalli Z."/>
            <person name="Cattolico L."/>
            <person name="Poulain J."/>
            <person name="De Berardinis V."/>
            <person name="Cruaud C."/>
            <person name="Duprat S."/>
            <person name="Brottier P."/>
            <person name="Coutanceau J.-P."/>
            <person name="Gouzy J."/>
            <person name="Parra G."/>
            <person name="Lardier G."/>
            <person name="Chapple C."/>
            <person name="McKernan K.J."/>
            <person name="McEwan P."/>
            <person name="Bosak S."/>
            <person name="Kellis M."/>
            <person name="Volff J.-N."/>
            <person name="Guigo R."/>
            <person name="Zody M.C."/>
            <person name="Mesirov J."/>
            <person name="Lindblad-Toh K."/>
            <person name="Birren B."/>
            <person name="Nusbaum C."/>
            <person name="Kahn D."/>
            <person name="Robinson-Rechavi M."/>
            <person name="Laudet V."/>
            <person name="Schachter V."/>
            <person name="Quetier F."/>
            <person name="Saurin W."/>
            <person name="Scarpelli C."/>
            <person name="Wincker P."/>
            <person name="Lander E.S."/>
            <person name="Weissenbach J."/>
            <person name="Roest Crollius H."/>
        </authorList>
    </citation>
    <scope>NUCLEOTIDE SEQUENCE [LARGE SCALE GENOMIC DNA]</scope>
</reference>
<accession>Q4RBS4</accession>
<dbReference type="KEGG" id="tng:GSTEN00036285G001"/>
<feature type="non-terminal residue" evidence="1">
    <location>
        <position position="26"/>
    </location>
</feature>
<organism evidence="1">
    <name type="scientific">Tetraodon nigroviridis</name>
    <name type="common">Spotted green pufferfish</name>
    <name type="synonym">Chelonodon nigroviridis</name>
    <dbReference type="NCBI Taxonomy" id="99883"/>
    <lineage>
        <taxon>Eukaryota</taxon>
        <taxon>Metazoa</taxon>
        <taxon>Chordata</taxon>
        <taxon>Craniata</taxon>
        <taxon>Vertebrata</taxon>
        <taxon>Euteleostomi</taxon>
        <taxon>Actinopterygii</taxon>
        <taxon>Neopterygii</taxon>
        <taxon>Teleostei</taxon>
        <taxon>Neoteleostei</taxon>
        <taxon>Acanthomorphata</taxon>
        <taxon>Eupercaria</taxon>
        <taxon>Tetraodontiformes</taxon>
        <taxon>Tetradontoidea</taxon>
        <taxon>Tetraodontidae</taxon>
        <taxon>Tetraodon</taxon>
    </lineage>
</organism>
<dbReference type="HOGENOM" id="CLU_016864_5_0_1"/>
<comment type="caution">
    <text evidence="1">The sequence shown here is derived from an EMBL/GenBank/DDBJ whole genome shotgun (WGS) entry which is preliminary data.</text>
</comment>
<protein>
    <submittedName>
        <fullName evidence="1">(spotted green pufferfish) hypothetical protein</fullName>
    </submittedName>
</protein>
<name>Q4RBS4_TETNG</name>
<gene>
    <name evidence="1" type="ORF">GSTENG00036285001</name>
</gene>